<reference evidence="3" key="3">
    <citation type="submission" date="2023-12" db="EMBL/GenBank/DDBJ databases">
        <authorList>
            <person name="Sun Q."/>
            <person name="Inoue M."/>
        </authorList>
    </citation>
    <scope>NUCLEOTIDE SEQUENCE</scope>
    <source>
        <strain evidence="3">JCM 9687</strain>
    </source>
</reference>
<dbReference type="Proteomes" id="UP001500483">
    <property type="component" value="Unassembled WGS sequence"/>
</dbReference>
<evidence type="ECO:0000259" key="1">
    <source>
        <dbReference type="PROSITE" id="PS50943"/>
    </source>
</evidence>
<gene>
    <name evidence="2" type="ORF">GCM10020366_00590</name>
    <name evidence="3" type="ORF">GCM10020366_02360</name>
    <name evidence="4" type="ORF">GCM10020366_58660</name>
</gene>
<evidence type="ECO:0000313" key="2">
    <source>
        <dbReference type="EMBL" id="GAA3352148.1"/>
    </source>
</evidence>
<name>A0ABP6RGZ5_9PSEU</name>
<comment type="caution">
    <text evidence="3">The sequence shown here is derived from an EMBL/GenBank/DDBJ whole genome shotgun (WGS) entry which is preliminary data.</text>
</comment>
<dbReference type="InterPro" id="IPR001387">
    <property type="entry name" value="Cro/C1-type_HTH"/>
</dbReference>
<evidence type="ECO:0000313" key="3">
    <source>
        <dbReference type="EMBL" id="GAA3352492.1"/>
    </source>
</evidence>
<accession>A0ABP6RGZ5</accession>
<dbReference type="SUPFAM" id="SSF47413">
    <property type="entry name" value="lambda repressor-like DNA-binding domains"/>
    <property type="match status" value="1"/>
</dbReference>
<organism evidence="3 5">
    <name type="scientific">Saccharopolyspora gregorii</name>
    <dbReference type="NCBI Taxonomy" id="33914"/>
    <lineage>
        <taxon>Bacteria</taxon>
        <taxon>Bacillati</taxon>
        <taxon>Actinomycetota</taxon>
        <taxon>Actinomycetes</taxon>
        <taxon>Pseudonocardiales</taxon>
        <taxon>Pseudonocardiaceae</taxon>
        <taxon>Saccharopolyspora</taxon>
    </lineage>
</organism>
<dbReference type="InterPro" id="IPR010982">
    <property type="entry name" value="Lambda_DNA-bd_dom_sf"/>
</dbReference>
<dbReference type="CDD" id="cd00093">
    <property type="entry name" value="HTH_XRE"/>
    <property type="match status" value="1"/>
</dbReference>
<dbReference type="EMBL" id="BAAAYK010000001">
    <property type="protein sequence ID" value="GAA3352148.1"/>
    <property type="molecule type" value="Genomic_DNA"/>
</dbReference>
<dbReference type="Pfam" id="PF13560">
    <property type="entry name" value="HTH_31"/>
    <property type="match status" value="1"/>
</dbReference>
<dbReference type="Gene3D" id="1.25.40.10">
    <property type="entry name" value="Tetratricopeptide repeat domain"/>
    <property type="match status" value="1"/>
</dbReference>
<dbReference type="EMBL" id="BAAAYK010000004">
    <property type="protein sequence ID" value="GAA3352492.1"/>
    <property type="molecule type" value="Genomic_DNA"/>
</dbReference>
<evidence type="ECO:0000313" key="5">
    <source>
        <dbReference type="Proteomes" id="UP001500483"/>
    </source>
</evidence>
<reference evidence="5" key="2">
    <citation type="journal article" date="2019" name="Int. J. Syst. Evol. Microbiol.">
        <title>The Global Catalogue of Microorganisms (GCM) 10K type strain sequencing project: providing services to taxonomists for standard genome sequencing and annotation.</title>
        <authorList>
            <consortium name="The Broad Institute Genomics Platform"/>
            <consortium name="The Broad Institute Genome Sequencing Center for Infectious Disease"/>
            <person name="Wu L."/>
            <person name="Ma J."/>
        </authorList>
    </citation>
    <scope>NUCLEOTIDE SEQUENCE [LARGE SCALE GENOMIC DNA]</scope>
    <source>
        <strain evidence="5">JCM 9687</strain>
    </source>
</reference>
<dbReference type="EMBL" id="BAAAYK010000038">
    <property type="protein sequence ID" value="GAA3364107.1"/>
    <property type="molecule type" value="Genomic_DNA"/>
</dbReference>
<feature type="domain" description="HTH cro/C1-type" evidence="1">
    <location>
        <begin position="9"/>
        <end position="62"/>
    </location>
</feature>
<dbReference type="PROSITE" id="PS50943">
    <property type="entry name" value="HTH_CROC1"/>
    <property type="match status" value="1"/>
</dbReference>
<proteinExistence type="predicted"/>
<dbReference type="SMART" id="SM00530">
    <property type="entry name" value="HTH_XRE"/>
    <property type="match status" value="1"/>
</dbReference>
<sequence length="329" mass="35529">MAESFGQALRRLRRAAGLTQSALARHVHVDQGNISRYEHDRQRPDVRAVAALDDAVGAAGALRRLATGGADDVLDDADRTRIERVLDRPHTLDGGTVTALAGVLAAQRRLDDVLGPVPLIAPTLAHARLVTGLVRQASGPHRPALAAVAAEWVQFAGWLYAEDRQDREALRWLSEAEQAADEIGDGVLAAQAANFRGYIARQQQNWRGVARWFLTEHHTPGASVHQRIGAAAQAAHGASRLGDRDGARRLLDTAAELLEESGQRPAPGTAYWLTPTFHRLNLGMATLDMGLHDVAADHLGSGLDGLPEDQRHAAWTGEYRTAHARALAR</sequence>
<protein>
    <recommendedName>
        <fullName evidence="1">HTH cro/C1-type domain-containing protein</fullName>
    </recommendedName>
</protein>
<keyword evidence="5" id="KW-1185">Reference proteome</keyword>
<reference evidence="3" key="1">
    <citation type="journal article" date="2014" name="Int. J. Syst. Evol. Microbiol.">
        <title>Complete genome of a new Firmicutes species belonging to the dominant human colonic microbiota ('Ruminococcus bicirculans') reveals two chromosomes and a selective capacity to utilize plant glucans.</title>
        <authorList>
            <consortium name="NISC Comparative Sequencing Program"/>
            <person name="Wegmann U."/>
            <person name="Louis P."/>
            <person name="Goesmann A."/>
            <person name="Henrissat B."/>
            <person name="Duncan S.H."/>
            <person name="Flint H.J."/>
        </authorList>
    </citation>
    <scope>NUCLEOTIDE SEQUENCE</scope>
    <source>
        <strain evidence="3">JCM 9687</strain>
    </source>
</reference>
<dbReference type="InterPro" id="IPR011990">
    <property type="entry name" value="TPR-like_helical_dom_sf"/>
</dbReference>
<evidence type="ECO:0000313" key="4">
    <source>
        <dbReference type="EMBL" id="GAA3364107.1"/>
    </source>
</evidence>
<dbReference type="Gene3D" id="1.10.260.40">
    <property type="entry name" value="lambda repressor-like DNA-binding domains"/>
    <property type="match status" value="1"/>
</dbReference>
<dbReference type="RefSeq" id="WP_344923673.1">
    <property type="nucleotide sequence ID" value="NZ_BAAAYK010000001.1"/>
</dbReference>